<keyword evidence="9" id="KW-0406">Ion transport</keyword>
<dbReference type="Gene3D" id="6.10.140.1330">
    <property type="match status" value="1"/>
</dbReference>
<feature type="domain" description="Cation/H+ exchanger transmembrane" evidence="13">
    <location>
        <begin position="13"/>
        <end position="410"/>
    </location>
</feature>
<evidence type="ECO:0000256" key="7">
    <source>
        <dbReference type="ARBA" id="ARBA00022989"/>
    </source>
</evidence>
<name>A0A4V1RHV4_9HYPH</name>
<dbReference type="EMBL" id="QYBC01000045">
    <property type="protein sequence ID" value="RYB01357.1"/>
    <property type="molecule type" value="Genomic_DNA"/>
</dbReference>
<dbReference type="RefSeq" id="WP_129222247.1">
    <property type="nucleotide sequence ID" value="NZ_QYBC01000045.1"/>
</dbReference>
<feature type="transmembrane region" description="Helical" evidence="12">
    <location>
        <begin position="63"/>
        <end position="87"/>
    </location>
</feature>
<dbReference type="GO" id="GO:0051453">
    <property type="term" value="P:regulation of intracellular pH"/>
    <property type="evidence" value="ECO:0007669"/>
    <property type="project" value="TreeGrafter"/>
</dbReference>
<dbReference type="Pfam" id="PF00999">
    <property type="entry name" value="Na_H_Exchanger"/>
    <property type="match status" value="1"/>
</dbReference>
<accession>A0A4V1RHV4</accession>
<dbReference type="InterPro" id="IPR018422">
    <property type="entry name" value="Cation/H_exchanger_CPA1"/>
</dbReference>
<dbReference type="GO" id="GO:0015386">
    <property type="term" value="F:potassium:proton antiporter activity"/>
    <property type="evidence" value="ECO:0007669"/>
    <property type="project" value="TreeGrafter"/>
</dbReference>
<evidence type="ECO:0000256" key="3">
    <source>
        <dbReference type="ARBA" id="ARBA00022448"/>
    </source>
</evidence>
<dbReference type="OrthoDB" id="9774146at2"/>
<keyword evidence="3" id="KW-0813">Transport</keyword>
<keyword evidence="6 12" id="KW-0812">Transmembrane</keyword>
<evidence type="ECO:0000256" key="12">
    <source>
        <dbReference type="SAM" id="Phobius"/>
    </source>
</evidence>
<proteinExistence type="inferred from homology"/>
<gene>
    <name evidence="14" type="ORF">D3272_26490</name>
</gene>
<dbReference type="PANTHER" id="PTHR10110">
    <property type="entry name" value="SODIUM/HYDROGEN EXCHANGER"/>
    <property type="match status" value="1"/>
</dbReference>
<feature type="transmembrane region" description="Helical" evidence="12">
    <location>
        <begin position="384"/>
        <end position="409"/>
    </location>
</feature>
<comment type="similarity">
    <text evidence="2">Belongs to the monovalent cation:proton antiporter 1 (CPA1) transporter (TC 2.A.36) family.</text>
</comment>
<keyword evidence="11" id="KW-0739">Sodium transport</keyword>
<evidence type="ECO:0000256" key="1">
    <source>
        <dbReference type="ARBA" id="ARBA00004651"/>
    </source>
</evidence>
<reference evidence="14 15" key="2">
    <citation type="submission" date="2019-02" db="EMBL/GenBank/DDBJ databases">
        <title>'Lichenibacterium ramalinii' gen. nov. sp. nov., 'Lichenibacterium minor' gen. nov. sp. nov.</title>
        <authorList>
            <person name="Pankratov T."/>
        </authorList>
    </citation>
    <scope>NUCLEOTIDE SEQUENCE [LARGE SCALE GENOMIC DNA]</scope>
    <source>
        <strain evidence="14 15">RmlP001</strain>
    </source>
</reference>
<keyword evidence="4" id="KW-0050">Antiport</keyword>
<reference evidence="14 15" key="1">
    <citation type="submission" date="2018-09" db="EMBL/GenBank/DDBJ databases">
        <authorList>
            <person name="Grouzdev D.S."/>
            <person name="Krutkina M.S."/>
        </authorList>
    </citation>
    <scope>NUCLEOTIDE SEQUENCE [LARGE SCALE GENOMIC DNA]</scope>
    <source>
        <strain evidence="14 15">RmlP001</strain>
    </source>
</reference>
<feature type="transmembrane region" description="Helical" evidence="12">
    <location>
        <begin position="287"/>
        <end position="309"/>
    </location>
</feature>
<dbReference type="AlphaFoldDB" id="A0A4V1RHV4"/>
<comment type="caution">
    <text evidence="14">The sequence shown here is derived from an EMBL/GenBank/DDBJ whole genome shotgun (WGS) entry which is preliminary data.</text>
</comment>
<evidence type="ECO:0000256" key="8">
    <source>
        <dbReference type="ARBA" id="ARBA00023053"/>
    </source>
</evidence>
<evidence type="ECO:0000256" key="11">
    <source>
        <dbReference type="ARBA" id="ARBA00023201"/>
    </source>
</evidence>
<keyword evidence="7 12" id="KW-1133">Transmembrane helix</keyword>
<evidence type="ECO:0000259" key="13">
    <source>
        <dbReference type="Pfam" id="PF00999"/>
    </source>
</evidence>
<feature type="transmembrane region" description="Helical" evidence="12">
    <location>
        <begin position="99"/>
        <end position="124"/>
    </location>
</feature>
<comment type="subcellular location">
    <subcellularLocation>
        <location evidence="1">Cell membrane</location>
        <topology evidence="1">Multi-pass membrane protein</topology>
    </subcellularLocation>
</comment>
<dbReference type="Proteomes" id="UP000289411">
    <property type="component" value="Unassembled WGS sequence"/>
</dbReference>
<evidence type="ECO:0000256" key="2">
    <source>
        <dbReference type="ARBA" id="ARBA00007367"/>
    </source>
</evidence>
<keyword evidence="5" id="KW-1003">Cell membrane</keyword>
<evidence type="ECO:0000256" key="4">
    <source>
        <dbReference type="ARBA" id="ARBA00022449"/>
    </source>
</evidence>
<evidence type="ECO:0000313" key="14">
    <source>
        <dbReference type="EMBL" id="RYB01357.1"/>
    </source>
</evidence>
<dbReference type="GO" id="GO:0015385">
    <property type="term" value="F:sodium:proton antiporter activity"/>
    <property type="evidence" value="ECO:0007669"/>
    <property type="project" value="InterPro"/>
</dbReference>
<protein>
    <submittedName>
        <fullName evidence="14">Sodium:proton antiporter</fullName>
    </submittedName>
</protein>
<dbReference type="InterPro" id="IPR006153">
    <property type="entry name" value="Cation/H_exchanger_TM"/>
</dbReference>
<evidence type="ECO:0000256" key="5">
    <source>
        <dbReference type="ARBA" id="ARBA00022475"/>
    </source>
</evidence>
<feature type="transmembrane region" description="Helical" evidence="12">
    <location>
        <begin position="202"/>
        <end position="226"/>
    </location>
</feature>
<feature type="transmembrane region" description="Helical" evidence="12">
    <location>
        <begin position="359"/>
        <end position="378"/>
    </location>
</feature>
<evidence type="ECO:0000313" key="15">
    <source>
        <dbReference type="Proteomes" id="UP000289411"/>
    </source>
</evidence>
<sequence>MSILDLCAILLSLSAVFGWLNRKFVLLPHAIGLLVMGVMASLVLVALDAILPEHRASATLGKVLGQIDFSAVVMDGMLAFLIFAGALHVDVPKLRSHALPVLVLAILGTVISTVIVGGGFWAVAQLSGHPIPPIWALVFGALISPTDPVAVMSTLKTVSIPAKLEVQLQGESLFNDGVGIVLFTVLLRFATGAPAAETTPLAIGELLLFEAGGGLLLGIVSGYIAYRAMRAIDDYPVEVLITLALVTGAYATAEAIHVSGPLAMVAAGLLIGDRGPRYAMSDTTQKYVFALWTLIDEVLNSILFLLIGLEVLLVTLDSSNLVLALLAVPLVITARGAALTVPVVLFLRSRQFSAKNIPFLTWAGVRGGISVALALAVPDNPAKSAILVSTYAVVLFSIVVQGSTLGWVARRVVDAPPSR</sequence>
<feature type="transmembrane region" description="Helical" evidence="12">
    <location>
        <begin position="321"/>
        <end position="347"/>
    </location>
</feature>
<organism evidence="14 15">
    <name type="scientific">Lichenibacterium ramalinae</name>
    <dbReference type="NCBI Taxonomy" id="2316527"/>
    <lineage>
        <taxon>Bacteria</taxon>
        <taxon>Pseudomonadati</taxon>
        <taxon>Pseudomonadota</taxon>
        <taxon>Alphaproteobacteria</taxon>
        <taxon>Hyphomicrobiales</taxon>
        <taxon>Lichenihabitantaceae</taxon>
        <taxon>Lichenibacterium</taxon>
    </lineage>
</organism>
<evidence type="ECO:0000256" key="9">
    <source>
        <dbReference type="ARBA" id="ARBA00023065"/>
    </source>
</evidence>
<feature type="transmembrane region" description="Helical" evidence="12">
    <location>
        <begin position="28"/>
        <end position="51"/>
    </location>
</feature>
<dbReference type="GO" id="GO:0005886">
    <property type="term" value="C:plasma membrane"/>
    <property type="evidence" value="ECO:0007669"/>
    <property type="project" value="UniProtKB-SubCell"/>
</dbReference>
<evidence type="ECO:0000256" key="10">
    <source>
        <dbReference type="ARBA" id="ARBA00023136"/>
    </source>
</evidence>
<keyword evidence="15" id="KW-1185">Reference proteome</keyword>
<dbReference type="PANTHER" id="PTHR10110:SF195">
    <property type="entry name" value="NA(+)_H(+) ANTIPORTER NHAS2"/>
    <property type="match status" value="1"/>
</dbReference>
<evidence type="ECO:0000256" key="6">
    <source>
        <dbReference type="ARBA" id="ARBA00022692"/>
    </source>
</evidence>
<keyword evidence="10 12" id="KW-0472">Membrane</keyword>
<dbReference type="GO" id="GO:0098719">
    <property type="term" value="P:sodium ion import across plasma membrane"/>
    <property type="evidence" value="ECO:0007669"/>
    <property type="project" value="TreeGrafter"/>
</dbReference>
<feature type="transmembrane region" description="Helical" evidence="12">
    <location>
        <begin position="173"/>
        <end position="190"/>
    </location>
</feature>
<keyword evidence="8" id="KW-0915">Sodium</keyword>